<name>A0AAJ2B8Z8_9HYPH</name>
<comment type="similarity">
    <text evidence="1">Belongs to the transglycosylase Slt family.</text>
</comment>
<dbReference type="EMBL" id="JAVIZC010000002">
    <property type="protein sequence ID" value="MDR6101731.1"/>
    <property type="molecule type" value="Genomic_DNA"/>
</dbReference>
<dbReference type="Gene3D" id="1.10.530.10">
    <property type="match status" value="1"/>
</dbReference>
<gene>
    <name evidence="4" type="ORF">QE369_001928</name>
</gene>
<sequence>MLFADCIMKYPRKPIPPLGIVIFLGLTSSVGPANAGVFEQLANGTVAPIDEVATDTSFLRKAIASHSGEPVVARLSEAPVNDLEEARQRRSVIEDDVVADLMQPDQTGGKSLALLSLGTRLPEPRPLSLDLTPHQVRMRRLAINVGNRYADAPGVARAALDRETFVALFATMVQRESNFDPRAISPAGASGLGQLMPATARELGVCDVFSPRENLEGAASYLTSMLEQFGSPAMALAAYNAGPGAVIRHRGIPPYHETRQYVADIIHAAARSTRSMASVGAIDRRGIQTSASGVAPITFETSTKPIALSGDCALRSNTSLILARN</sequence>
<proteinExistence type="inferred from homology"/>
<dbReference type="InterPro" id="IPR023346">
    <property type="entry name" value="Lysozyme-like_dom_sf"/>
</dbReference>
<organism evidence="4 5">
    <name type="scientific">Agrobacterium larrymoorei</name>
    <dbReference type="NCBI Taxonomy" id="160699"/>
    <lineage>
        <taxon>Bacteria</taxon>
        <taxon>Pseudomonadati</taxon>
        <taxon>Pseudomonadota</taxon>
        <taxon>Alphaproteobacteria</taxon>
        <taxon>Hyphomicrobiales</taxon>
        <taxon>Rhizobiaceae</taxon>
        <taxon>Rhizobium/Agrobacterium group</taxon>
        <taxon>Agrobacterium</taxon>
    </lineage>
</organism>
<dbReference type="SUPFAM" id="SSF53955">
    <property type="entry name" value="Lysozyme-like"/>
    <property type="match status" value="1"/>
</dbReference>
<evidence type="ECO:0000259" key="3">
    <source>
        <dbReference type="Pfam" id="PF01464"/>
    </source>
</evidence>
<dbReference type="Proteomes" id="UP001255601">
    <property type="component" value="Unassembled WGS sequence"/>
</dbReference>
<evidence type="ECO:0000313" key="5">
    <source>
        <dbReference type="Proteomes" id="UP001255601"/>
    </source>
</evidence>
<dbReference type="Pfam" id="PF01464">
    <property type="entry name" value="SLT"/>
    <property type="match status" value="1"/>
</dbReference>
<feature type="domain" description="Transglycosylase SLT" evidence="3">
    <location>
        <begin position="163"/>
        <end position="251"/>
    </location>
</feature>
<dbReference type="InterPro" id="IPR008258">
    <property type="entry name" value="Transglycosylase_SLT_dom_1"/>
</dbReference>
<reference evidence="4" key="1">
    <citation type="submission" date="2023-08" db="EMBL/GenBank/DDBJ databases">
        <title>Functional and genomic diversity of the sorghum phyllosphere microbiome.</title>
        <authorList>
            <person name="Shade A."/>
        </authorList>
    </citation>
    <scope>NUCLEOTIDE SEQUENCE</scope>
    <source>
        <strain evidence="4">SORGH_AS_0974</strain>
    </source>
</reference>
<evidence type="ECO:0000256" key="2">
    <source>
        <dbReference type="ARBA" id="ARBA00009387"/>
    </source>
</evidence>
<dbReference type="PANTHER" id="PTHR37423:SF2">
    <property type="entry name" value="MEMBRANE-BOUND LYTIC MUREIN TRANSGLYCOSYLASE C"/>
    <property type="match status" value="1"/>
</dbReference>
<comment type="caution">
    <text evidence="4">The sequence shown here is derived from an EMBL/GenBank/DDBJ whole genome shotgun (WGS) entry which is preliminary data.</text>
</comment>
<dbReference type="AlphaFoldDB" id="A0AAJ2B8Z8"/>
<protein>
    <recommendedName>
        <fullName evidence="3">Transglycosylase SLT domain-containing protein</fullName>
    </recommendedName>
</protein>
<dbReference type="CDD" id="cd00254">
    <property type="entry name" value="LT-like"/>
    <property type="match status" value="1"/>
</dbReference>
<evidence type="ECO:0000313" key="4">
    <source>
        <dbReference type="EMBL" id="MDR6101731.1"/>
    </source>
</evidence>
<dbReference type="PANTHER" id="PTHR37423">
    <property type="entry name" value="SOLUBLE LYTIC MUREIN TRANSGLYCOSYLASE-RELATED"/>
    <property type="match status" value="1"/>
</dbReference>
<evidence type="ECO:0000256" key="1">
    <source>
        <dbReference type="ARBA" id="ARBA00007734"/>
    </source>
</evidence>
<accession>A0AAJ2B8Z8</accession>
<comment type="similarity">
    <text evidence="2">Belongs to the virb1 family.</text>
</comment>